<keyword evidence="23" id="KW-1185">Reference proteome</keyword>
<feature type="compositionally biased region" description="Low complexity" evidence="21">
    <location>
        <begin position="1501"/>
        <end position="1516"/>
    </location>
</feature>
<feature type="compositionally biased region" description="Basic residues" evidence="21">
    <location>
        <begin position="709"/>
        <end position="720"/>
    </location>
</feature>
<keyword evidence="15" id="KW-0539">Nucleus</keyword>
<evidence type="ECO:0000313" key="24">
    <source>
        <dbReference type="RefSeq" id="XP_017036176.1"/>
    </source>
</evidence>
<feature type="domain" description="RanBP2-type" evidence="22">
    <location>
        <begin position="928"/>
        <end position="958"/>
    </location>
</feature>
<feature type="domain" description="RanBP2-type" evidence="22">
    <location>
        <begin position="880"/>
        <end position="910"/>
    </location>
</feature>
<dbReference type="Pfam" id="PF00641">
    <property type="entry name" value="Zn_ribbon_RanBP"/>
    <property type="match status" value="5"/>
</dbReference>
<organism evidence="23 24">
    <name type="scientific">Drosophila kikkawai</name>
    <name type="common">Fruit fly</name>
    <dbReference type="NCBI Taxonomy" id="30033"/>
    <lineage>
        <taxon>Eukaryota</taxon>
        <taxon>Metazoa</taxon>
        <taxon>Ecdysozoa</taxon>
        <taxon>Arthropoda</taxon>
        <taxon>Hexapoda</taxon>
        <taxon>Insecta</taxon>
        <taxon>Pterygota</taxon>
        <taxon>Neoptera</taxon>
        <taxon>Endopterygota</taxon>
        <taxon>Diptera</taxon>
        <taxon>Brachycera</taxon>
        <taxon>Muscomorpha</taxon>
        <taxon>Ephydroidea</taxon>
        <taxon>Drosophilidae</taxon>
        <taxon>Drosophila</taxon>
        <taxon>Sophophora</taxon>
    </lineage>
</organism>
<dbReference type="GO" id="GO:0051028">
    <property type="term" value="P:mRNA transport"/>
    <property type="evidence" value="ECO:0007669"/>
    <property type="project" value="UniProtKB-KW"/>
</dbReference>
<feature type="region of interest" description="Disordered" evidence="21">
    <location>
        <begin position="598"/>
        <end position="626"/>
    </location>
</feature>
<dbReference type="GO" id="GO:0008139">
    <property type="term" value="F:nuclear localization sequence binding"/>
    <property type="evidence" value="ECO:0007669"/>
    <property type="project" value="TreeGrafter"/>
</dbReference>
<dbReference type="GO" id="GO:0017056">
    <property type="term" value="F:structural constituent of nuclear pore"/>
    <property type="evidence" value="ECO:0007669"/>
    <property type="project" value="TreeGrafter"/>
</dbReference>
<evidence type="ECO:0000256" key="12">
    <source>
        <dbReference type="ARBA" id="ARBA00023125"/>
    </source>
</evidence>
<feature type="domain" description="RanBP2-type" evidence="22">
    <location>
        <begin position="1041"/>
        <end position="1070"/>
    </location>
</feature>
<feature type="compositionally biased region" description="Polar residues" evidence="21">
    <location>
        <begin position="558"/>
        <end position="568"/>
    </location>
</feature>
<feature type="region of interest" description="Disordered" evidence="21">
    <location>
        <begin position="318"/>
        <end position="349"/>
    </location>
</feature>
<keyword evidence="4" id="KW-0813">Transport</keyword>
<evidence type="ECO:0000256" key="17">
    <source>
        <dbReference type="ARBA" id="ARBA00068609"/>
    </source>
</evidence>
<dbReference type="FunFam" id="4.10.1060.10:FF:000001">
    <property type="entry name" value="Nuclear pore complex protein Nup153"/>
    <property type="match status" value="2"/>
</dbReference>
<keyword evidence="13" id="KW-0906">Nuclear pore complex</keyword>
<feature type="compositionally biased region" description="Low complexity" evidence="21">
    <location>
        <begin position="515"/>
        <end position="537"/>
    </location>
</feature>
<evidence type="ECO:0000313" key="26">
    <source>
        <dbReference type="RefSeq" id="XP_041631107.1"/>
    </source>
</evidence>
<gene>
    <name evidence="24 25" type="primary">LOC108084473</name>
    <name evidence="26" type="synonym">Nup153</name>
</gene>
<dbReference type="RefSeq" id="XP_017036177.1">
    <property type="nucleotide sequence ID" value="XM_017180688.1"/>
</dbReference>
<evidence type="ECO:0000256" key="11">
    <source>
        <dbReference type="ARBA" id="ARBA00023010"/>
    </source>
</evidence>
<feature type="compositionally biased region" description="Acidic residues" evidence="21">
    <location>
        <begin position="178"/>
        <end position="204"/>
    </location>
</feature>
<name>A0A6P4JKJ5_DROKI</name>
<evidence type="ECO:0000256" key="13">
    <source>
        <dbReference type="ARBA" id="ARBA00023132"/>
    </source>
</evidence>
<dbReference type="GO" id="GO:0005643">
    <property type="term" value="C:nuclear pore"/>
    <property type="evidence" value="ECO:0007669"/>
    <property type="project" value="UniProtKB-SubCell"/>
</dbReference>
<keyword evidence="5" id="KW-0479">Metal-binding</keyword>
<evidence type="ECO:0000256" key="6">
    <source>
        <dbReference type="ARBA" id="ARBA00022737"/>
    </source>
</evidence>
<feature type="compositionally biased region" description="Low complexity" evidence="21">
    <location>
        <begin position="692"/>
        <end position="703"/>
    </location>
</feature>
<evidence type="ECO:0000256" key="8">
    <source>
        <dbReference type="ARBA" id="ARBA00022816"/>
    </source>
</evidence>
<feature type="compositionally biased region" description="Low complexity" evidence="21">
    <location>
        <begin position="774"/>
        <end position="790"/>
    </location>
</feature>
<feature type="compositionally biased region" description="Low complexity" evidence="21">
    <location>
        <begin position="1215"/>
        <end position="1236"/>
    </location>
</feature>
<evidence type="ECO:0000256" key="16">
    <source>
        <dbReference type="ARBA" id="ARBA00060842"/>
    </source>
</evidence>
<reference evidence="24 25" key="1">
    <citation type="submission" date="2025-04" db="UniProtKB">
        <authorList>
            <consortium name="RefSeq"/>
        </authorList>
    </citation>
    <scope>IDENTIFICATION</scope>
    <source>
        <strain evidence="26">14028-0561.14</strain>
        <tissue evidence="26">Whole fly</tissue>
    </source>
</reference>
<evidence type="ECO:0000256" key="21">
    <source>
        <dbReference type="SAM" id="MobiDB-lite"/>
    </source>
</evidence>
<evidence type="ECO:0000256" key="7">
    <source>
        <dbReference type="ARBA" id="ARBA00022771"/>
    </source>
</evidence>
<keyword evidence="11" id="KW-0811">Translocation</keyword>
<dbReference type="GeneID" id="108084473"/>
<dbReference type="PROSITE" id="PS01358">
    <property type="entry name" value="ZF_RANBP2_1"/>
    <property type="match status" value="5"/>
</dbReference>
<feature type="compositionally biased region" description="Polar residues" evidence="21">
    <location>
        <begin position="1930"/>
        <end position="1959"/>
    </location>
</feature>
<accession>A0A6P4JKJ5</accession>
<dbReference type="SUPFAM" id="SSF90209">
    <property type="entry name" value="Ran binding protein zinc finger-like"/>
    <property type="match status" value="5"/>
</dbReference>
<keyword evidence="9" id="KW-0862">Zinc</keyword>
<evidence type="ECO:0000313" key="23">
    <source>
        <dbReference type="Proteomes" id="UP001652661"/>
    </source>
</evidence>
<feature type="region of interest" description="Disordered" evidence="21">
    <location>
        <begin position="1924"/>
        <end position="1962"/>
    </location>
</feature>
<sequence length="1988" mass="205306">MSDPEDGQKVQRGPGTKARPAPLQAATPNQLHPLTPLKEVHEQEEEEEETAGASNNNTIMGKMKKRLSILPAALSGWFSPSSKPDAAASSPQQELHRQPNGCTKRKRGRRRIVLAEADAEADDVDDGSDARGLNYEEVALADNITEHDLAAEDEQTRRSEYNVFLLRRQRDALAATGGEEDDVEEDDVEEDVEEEECDEEDEDDVHGQVAKRQRLKMETTVSLPQMRRMPLSSSTPAASLVPASVSVGGARSNNNQLAPHRRTHLNLYQNQRNREPAFNFFTGNEAAAEGTTGDLPQSNRRSLNIPFGIVAGGGGGGSTISSATSRNNSSLSLSSLPNHKRPPLMMGKRPELRDRNLINSSGDRQHDLIINNNNNVEKPSRQIDLGSGGTTAPSGGGDSNSESDHVELNFHDNGDAHHNHNNSHLEFYGNLQSTKSLFNRTNAQPTLHNSTWSLNSLSNRRTFNASIYGSTSALSDSRLLSHRGSAASSASSSSSPFYQGPTAFGGNSANNRFFNRSSSAAPSSNSNSLLGNNSRFSMPGIGSGSIGMKPTEMRFNNPAETSGSSSAISKTTHRILHLLDRYSTPLIDVKRMGSVLKEHQSSRKMRNSAPAGSPYSLPRNSTSITGSLQSPVADLAELRSNKLLLPTMQQLLERRCLNRVTTNTRNLMQMPKQSVPVAEGTDTVVKAATKTVPSSVSAATPVVDQPSSHSHRSYKMRSKLSHQAQGRSKEVREEEAPPPPLDLPQISFPDMASTPKFDLVIGKTPGSHKADVPTTTVSKDNNSNTNNTLKKTNFLVNPQPINDVSLAANGASVTAAKRSFTFETPTPLSFNSQNTSAAQLNVIKRGFVFSAPIPLDAESKQVKAAMNGLPPQGFGEQFKKSGKEWDCDVCMVRNKAEAGKCVACETSKPGGVKASPAATTTLFEQFKKSSKEWDCEVCMVRNKVEVGKCVACETPKPKATALAAPSPLPPIVPIGGGFGDRFKKSSTAWECEACMVTNNEADSKCIACMTPRKAAMPTTKINNFPMTSVSGVGFGDAFKLKTGQWECQTCMVMNESTALECVACQTANPRLGSSEPSSSSSSSSSSSASSSTASAPASPRAANSVTSSTSFKFGFTPGTVAAVAPKQDAGFQQLVAAQKTASWNCDACLAQNEMSRNKCLCCEQLKPGSSPTSTTSTKSSGLTVPGGGSSVPKFTFGFAPVQPSKTGFTKEETKATTATSSTEETDAAAAPAPASALTQPFAFGAPPTLSSASSSTATTTTATISSTPALGGFSFGAPSSSSSTVSSSSANSMPVAKPMFSLSGAGGTASAVSSTSSSQQPASKTEAFGFGVSNAITTTTTSSTGFSLKPSATPATALQFAVIPASAADPAPAPAAAAAVAPSFSFGNPPKTVSTPAAAGTFFFGQPLASTSAPPAVNAGVSSIFGSTAAVSTSISTAAASSVSPNSTAVVAPSNPQPFSFGTATKKPEETTTAKPFVFGSGGLGATTTTTTTMPSFGWPSNGATGMNSSTSSGGSSAVTSTAAVSSSQGIMMTQPIFASSSAMFGAPSSITSSSSSSSLFGSTATTAAATPAAVSLGGNGGLATVFGNVGNSMVAPVATPAATLATAASGPLANIFGNPTAIAAPASSSSSSTSAFGSGSGGFGQGAAAATTPALGQGGGSTKPAFNFGGAVAATATQSSGAPFNFGSSTAAAAKPTFNFTGSVTTASTPQAGAFTFTANPTAGPLAAGDAQGIFRFGAPSAAAEIGGAGLAGPGEAAASTSSFAIGGVPPMFNLSYATPQTEMQLQSASRPVCPKFADGSSQGAYSYAPPAAPVEMASQSAAKVAAVQAAIKIKLSNAMKRKVEEEKERGPQLLEMERLRKQSLINKYRYVRGVKSAAAAAAAAPRPPPPPEVVKTAVASASASQVTGVRLPFFNRNISIRNNNNRSQDAPQNISWEDSNNRVASATQPQWTGSGTAPATGANRRSLFKYVRCDTKATTGRRFSTD</sequence>
<feature type="compositionally biased region" description="Acidic residues" evidence="21">
    <location>
        <begin position="117"/>
        <end position="127"/>
    </location>
</feature>
<keyword evidence="12" id="KW-0238">DNA-binding</keyword>
<keyword evidence="8" id="KW-0509">mRNA transport</keyword>
<dbReference type="Gene3D" id="4.10.1060.10">
    <property type="entry name" value="Zinc finger, RanBP2-type"/>
    <property type="match status" value="5"/>
</dbReference>
<feature type="region of interest" description="Disordered" evidence="21">
    <location>
        <begin position="1204"/>
        <end position="1242"/>
    </location>
</feature>
<feature type="compositionally biased region" description="Gly residues" evidence="21">
    <location>
        <begin position="386"/>
        <end position="398"/>
    </location>
</feature>
<feature type="region of interest" description="Disordered" evidence="21">
    <location>
        <begin position="174"/>
        <end position="208"/>
    </location>
</feature>
<evidence type="ECO:0000313" key="25">
    <source>
        <dbReference type="RefSeq" id="XP_017036177.1"/>
    </source>
</evidence>
<dbReference type="InterPro" id="IPR036443">
    <property type="entry name" value="Znf_RanBP2_sf"/>
</dbReference>
<evidence type="ECO:0000256" key="18">
    <source>
        <dbReference type="ARBA" id="ARBA00078197"/>
    </source>
</evidence>
<dbReference type="GO" id="GO:0006405">
    <property type="term" value="P:RNA export from nucleus"/>
    <property type="evidence" value="ECO:0007669"/>
    <property type="project" value="TreeGrafter"/>
</dbReference>
<feature type="region of interest" description="Disordered" evidence="21">
    <location>
        <begin position="1"/>
        <end position="59"/>
    </location>
</feature>
<feature type="region of interest" description="Disordered" evidence="21">
    <location>
        <begin position="363"/>
        <end position="408"/>
    </location>
</feature>
<evidence type="ECO:0000256" key="20">
    <source>
        <dbReference type="PROSITE-ProRule" id="PRU00322"/>
    </source>
</evidence>
<dbReference type="GO" id="GO:0006606">
    <property type="term" value="P:protein import into nucleus"/>
    <property type="evidence" value="ECO:0007669"/>
    <property type="project" value="TreeGrafter"/>
</dbReference>
<feature type="compositionally biased region" description="Low complexity" evidence="21">
    <location>
        <begin position="79"/>
        <end position="91"/>
    </location>
</feature>
<feature type="domain" description="RanBP2-type" evidence="22">
    <location>
        <begin position="984"/>
        <end position="1014"/>
    </location>
</feature>
<feature type="domain" description="RanBP2-type" evidence="22">
    <location>
        <begin position="1139"/>
        <end position="1168"/>
    </location>
</feature>
<feature type="compositionally biased region" description="Basic residues" evidence="21">
    <location>
        <begin position="103"/>
        <end position="112"/>
    </location>
</feature>
<evidence type="ECO:0000256" key="19">
    <source>
        <dbReference type="ARBA" id="ARBA00079437"/>
    </source>
</evidence>
<feature type="region of interest" description="Disordered" evidence="21">
    <location>
        <begin position="692"/>
        <end position="747"/>
    </location>
</feature>
<evidence type="ECO:0000256" key="5">
    <source>
        <dbReference type="ARBA" id="ARBA00022723"/>
    </source>
</evidence>
<keyword evidence="7 20" id="KW-0863">Zinc-finger</keyword>
<evidence type="ECO:0000256" key="10">
    <source>
        <dbReference type="ARBA" id="ARBA00022927"/>
    </source>
</evidence>
<evidence type="ECO:0000256" key="9">
    <source>
        <dbReference type="ARBA" id="ARBA00022833"/>
    </source>
</evidence>
<dbReference type="RefSeq" id="XP_041631107.1">
    <property type="nucleotide sequence ID" value="XM_041775173.2"/>
</dbReference>
<comment type="cofactor">
    <cofactor evidence="1">
        <name>Zn(2+)</name>
        <dbReference type="ChEBI" id="CHEBI:29105"/>
    </cofactor>
</comment>
<evidence type="ECO:0000256" key="4">
    <source>
        <dbReference type="ARBA" id="ARBA00022448"/>
    </source>
</evidence>
<comment type="similarity">
    <text evidence="16">Belongs to the NUP153 family.</text>
</comment>
<evidence type="ECO:0000256" key="1">
    <source>
        <dbReference type="ARBA" id="ARBA00001947"/>
    </source>
</evidence>
<dbReference type="FunFam" id="4.10.1060.10:FF:000003">
    <property type="entry name" value="E3 SUMO-protein ligase RanBP2"/>
    <property type="match status" value="1"/>
</dbReference>
<keyword evidence="6" id="KW-0677">Repeat</keyword>
<protein>
    <recommendedName>
        <fullName evidence="17">Nuclear pore complex protein Nup153</fullName>
    </recommendedName>
    <alternativeName>
        <fullName evidence="19">153 kDa nucleoporin</fullName>
    </alternativeName>
    <alternativeName>
        <fullName evidence="18">Nucleoporin Nup153</fullName>
    </alternativeName>
</protein>
<keyword evidence="10" id="KW-0653">Protein transport</keyword>
<feature type="region of interest" description="Disordered" evidence="21">
    <location>
        <begin position="1073"/>
        <end position="1103"/>
    </location>
</feature>
<evidence type="ECO:0000256" key="14">
    <source>
        <dbReference type="ARBA" id="ARBA00023136"/>
    </source>
</evidence>
<dbReference type="InterPro" id="IPR026054">
    <property type="entry name" value="Nucleoporin"/>
</dbReference>
<feature type="region of interest" description="Disordered" evidence="21">
    <location>
        <begin position="1445"/>
        <end position="1516"/>
    </location>
</feature>
<dbReference type="GO" id="GO:0008270">
    <property type="term" value="F:zinc ion binding"/>
    <property type="evidence" value="ECO:0007669"/>
    <property type="project" value="UniProtKB-KW"/>
</dbReference>
<dbReference type="InterPro" id="IPR001876">
    <property type="entry name" value="Znf_RanBP2"/>
</dbReference>
<evidence type="ECO:0000256" key="15">
    <source>
        <dbReference type="ARBA" id="ARBA00023242"/>
    </source>
</evidence>
<dbReference type="PANTHER" id="PTHR23193">
    <property type="entry name" value="NUCLEAR PORE COMPLEX PROTEIN NUP"/>
    <property type="match status" value="1"/>
</dbReference>
<keyword evidence="14" id="KW-0472">Membrane</keyword>
<dbReference type="OrthoDB" id="79830at2759"/>
<proteinExistence type="inferred from homology"/>
<dbReference type="PROSITE" id="PS50199">
    <property type="entry name" value="ZF_RANBP2_2"/>
    <property type="match status" value="5"/>
</dbReference>
<feature type="region of interest" description="Disordered" evidence="21">
    <location>
        <begin position="75"/>
        <end position="130"/>
    </location>
</feature>
<evidence type="ECO:0000259" key="22">
    <source>
        <dbReference type="PROSITE" id="PS50199"/>
    </source>
</evidence>
<comment type="subcellular location">
    <subcellularLocation>
        <location evidence="2">Nucleus membrane</location>
    </subcellularLocation>
    <subcellularLocation>
        <location evidence="3">Nucleus</location>
        <location evidence="3">Nuclear pore complex</location>
    </subcellularLocation>
</comment>
<evidence type="ECO:0000256" key="2">
    <source>
        <dbReference type="ARBA" id="ARBA00004126"/>
    </source>
</evidence>
<dbReference type="GO" id="GO:0031965">
    <property type="term" value="C:nuclear membrane"/>
    <property type="evidence" value="ECO:0007669"/>
    <property type="project" value="UniProtKB-SubCell"/>
</dbReference>
<dbReference type="Proteomes" id="UP001652661">
    <property type="component" value="Chromosome X"/>
</dbReference>
<feature type="compositionally biased region" description="Low complexity" evidence="21">
    <location>
        <begin position="319"/>
        <end position="336"/>
    </location>
</feature>
<feature type="region of interest" description="Disordered" evidence="21">
    <location>
        <begin position="765"/>
        <end position="790"/>
    </location>
</feature>
<evidence type="ECO:0000256" key="3">
    <source>
        <dbReference type="ARBA" id="ARBA00004567"/>
    </source>
</evidence>
<dbReference type="RefSeq" id="XP_017036176.1">
    <property type="nucleotide sequence ID" value="XM_017180687.1"/>
</dbReference>
<dbReference type="GO" id="GO:0003677">
    <property type="term" value="F:DNA binding"/>
    <property type="evidence" value="ECO:0007669"/>
    <property type="project" value="UniProtKB-KW"/>
</dbReference>
<dbReference type="PANTHER" id="PTHR23193:SF23">
    <property type="entry name" value="NUCLEAR PORE COMPLEX PROTEIN NUP153"/>
    <property type="match status" value="1"/>
</dbReference>
<feature type="region of interest" description="Disordered" evidence="21">
    <location>
        <begin position="515"/>
        <end position="568"/>
    </location>
</feature>
<dbReference type="SMART" id="SM00547">
    <property type="entry name" value="ZnF_RBZ"/>
    <property type="match status" value="5"/>
</dbReference>